<evidence type="ECO:0000313" key="3">
    <source>
        <dbReference type="Proteomes" id="UP000037923"/>
    </source>
</evidence>
<feature type="region of interest" description="Disordered" evidence="1">
    <location>
        <begin position="278"/>
        <end position="454"/>
    </location>
</feature>
<protein>
    <submittedName>
        <fullName evidence="2">Uncharacterized protein</fullName>
    </submittedName>
</protein>
<accession>A0A0N0VFG3</accession>
<feature type="region of interest" description="Disordered" evidence="1">
    <location>
        <begin position="43"/>
        <end position="74"/>
    </location>
</feature>
<sequence>MNLTNSIASSDAGAPDSAAAPSMPFPFSFNSFMENLHGWSTDTTAGETSVGFSANNPHAAAGPHEGDKARCASPEEDSGLGFLFHMSDPAAPAAASNTEDALRSFFPPATSEAAANEADNFNFDFASFFLSRGEGSGDDGAKEKRETHTRVFGQDSAQTGPESRLPPSPPQNPTEQVHQVSGFTESDSASRTANTTPDAPRGPRTTSRSNHNATPSTSLCNQTTVNTGPLNFNLPPTAHTVEAAQAESHKGNGQGPNVLPRNSKGPFFSELSLSAALAAASAAPEYAAPHTSTPPQEASKVAEAVTVEVCQANEDGDHNRCNVESRDGVPLAGTNSAGEDNVQGLDENEEDKSEATLQGASAEAIGKDDDEEVGHVSATAAAVAHDAATTTSGIQQPSAPAPMTRKAAVREMETHRAPTENAFPSKTVLPRQSPRGERKMPPTGAAQEGSPSAAASHAVLADLISEAQRVCARAAEVETASRQHLFPSSSAPPRACASHHPRSENTSAPSPSSCSPHESSCEDVAATPVLTAAAGSNAHDAVGASDAVFFAEVAQLQKQSARLSEETAKSAAVFQSQTGDLLRLLGPHTGLAGFLGEAYAATPVVHLAPFLISLLEGLLQDDTDAEDDDEAPENEAELCPSTLNVPDKGVRQM</sequence>
<feature type="compositionally biased region" description="Low complexity" evidence="1">
    <location>
        <begin position="375"/>
        <end position="392"/>
    </location>
</feature>
<feature type="compositionally biased region" description="Polar residues" evidence="1">
    <location>
        <begin position="173"/>
        <end position="197"/>
    </location>
</feature>
<feature type="region of interest" description="Disordered" evidence="1">
    <location>
        <begin position="480"/>
        <end position="520"/>
    </location>
</feature>
<feature type="compositionally biased region" description="Basic and acidic residues" evidence="1">
    <location>
        <begin position="315"/>
        <end position="327"/>
    </location>
</feature>
<feature type="compositionally biased region" description="Acidic residues" evidence="1">
    <location>
        <begin position="624"/>
        <end position="636"/>
    </location>
</feature>
<feature type="region of interest" description="Disordered" evidence="1">
    <location>
        <begin position="134"/>
        <end position="266"/>
    </location>
</feature>
<feature type="compositionally biased region" description="Polar residues" evidence="1">
    <location>
        <begin position="204"/>
        <end position="230"/>
    </location>
</feature>
<feature type="compositionally biased region" description="Basic and acidic residues" evidence="1">
    <location>
        <begin position="408"/>
        <end position="418"/>
    </location>
</feature>
<dbReference type="OMA" id="METHRAP"/>
<proteinExistence type="predicted"/>
<dbReference type="GeneID" id="26904765"/>
<dbReference type="Proteomes" id="UP000037923">
    <property type="component" value="Unassembled WGS sequence"/>
</dbReference>
<comment type="caution">
    <text evidence="2">The sequence shown here is derived from an EMBL/GenBank/DDBJ whole genome shotgun (WGS) entry which is preliminary data.</text>
</comment>
<dbReference type="OrthoDB" id="267698at2759"/>
<dbReference type="EMBL" id="LGTL01000007">
    <property type="protein sequence ID" value="KPA81124.1"/>
    <property type="molecule type" value="Genomic_DNA"/>
</dbReference>
<feature type="region of interest" description="Disordered" evidence="1">
    <location>
        <begin position="1"/>
        <end position="20"/>
    </location>
</feature>
<evidence type="ECO:0000313" key="2">
    <source>
        <dbReference type="EMBL" id="KPA81124.1"/>
    </source>
</evidence>
<dbReference type="RefSeq" id="XP_015659563.1">
    <property type="nucleotide sequence ID" value="XM_015802162.1"/>
</dbReference>
<gene>
    <name evidence="2" type="ORF">ABB37_04474</name>
</gene>
<keyword evidence="3" id="KW-1185">Reference proteome</keyword>
<name>A0A0N0VFG3_LEPPY</name>
<feature type="region of interest" description="Disordered" evidence="1">
    <location>
        <begin position="624"/>
        <end position="653"/>
    </location>
</feature>
<feature type="compositionally biased region" description="Low complexity" evidence="1">
    <location>
        <begin position="487"/>
        <end position="518"/>
    </location>
</feature>
<organism evidence="2 3">
    <name type="scientific">Leptomonas pyrrhocoris</name>
    <name type="common">Firebug parasite</name>
    <dbReference type="NCBI Taxonomy" id="157538"/>
    <lineage>
        <taxon>Eukaryota</taxon>
        <taxon>Discoba</taxon>
        <taxon>Euglenozoa</taxon>
        <taxon>Kinetoplastea</taxon>
        <taxon>Metakinetoplastina</taxon>
        <taxon>Trypanosomatida</taxon>
        <taxon>Trypanosomatidae</taxon>
        <taxon>Leishmaniinae</taxon>
        <taxon>Leptomonas</taxon>
    </lineage>
</organism>
<feature type="compositionally biased region" description="Basic and acidic residues" evidence="1">
    <location>
        <begin position="139"/>
        <end position="149"/>
    </location>
</feature>
<dbReference type="AlphaFoldDB" id="A0A0N0VFG3"/>
<feature type="compositionally biased region" description="Polar residues" evidence="1">
    <location>
        <begin position="43"/>
        <end position="56"/>
    </location>
</feature>
<evidence type="ECO:0000256" key="1">
    <source>
        <dbReference type="SAM" id="MobiDB-lite"/>
    </source>
</evidence>
<reference evidence="2 3" key="1">
    <citation type="submission" date="2015-07" db="EMBL/GenBank/DDBJ databases">
        <title>High-quality genome of monoxenous trypanosomatid Leptomonas pyrrhocoris.</title>
        <authorList>
            <person name="Flegontov P."/>
            <person name="Butenko A."/>
            <person name="Firsov S."/>
            <person name="Vlcek C."/>
            <person name="Logacheva M.D."/>
            <person name="Field M."/>
            <person name="Filatov D."/>
            <person name="Flegontova O."/>
            <person name="Gerasimov E."/>
            <person name="Jackson A.P."/>
            <person name="Kelly S."/>
            <person name="Opperdoes F."/>
            <person name="O'Reilly A."/>
            <person name="Votypka J."/>
            <person name="Yurchenko V."/>
            <person name="Lukes J."/>
        </authorList>
    </citation>
    <scope>NUCLEOTIDE SEQUENCE [LARGE SCALE GENOMIC DNA]</scope>
    <source>
        <strain evidence="2">H10</strain>
    </source>
</reference>
<feature type="compositionally biased region" description="Low complexity" evidence="1">
    <location>
        <begin position="8"/>
        <end position="20"/>
    </location>
</feature>
<dbReference type="VEuPathDB" id="TriTrypDB:LpyrH10_07_2810"/>